<feature type="signal peptide" evidence="3">
    <location>
        <begin position="1"/>
        <end position="30"/>
    </location>
</feature>
<accession>A0A1X7RR43</accession>
<dbReference type="AlphaFoldDB" id="A0A1X7RR43"/>
<evidence type="ECO:0000313" key="4">
    <source>
        <dbReference type="EMBL" id="SMQ49457.1"/>
    </source>
</evidence>
<keyword evidence="2" id="KW-1133">Transmembrane helix</keyword>
<name>A0A1X7RR43_ZYMT9</name>
<evidence type="ECO:0000256" key="2">
    <source>
        <dbReference type="SAM" id="Phobius"/>
    </source>
</evidence>
<keyword evidence="5" id="KW-1185">Reference proteome</keyword>
<keyword evidence="3" id="KW-0732">Signal</keyword>
<dbReference type="EMBL" id="LT853694">
    <property type="protein sequence ID" value="SMQ49457.1"/>
    <property type="molecule type" value="Genomic_DNA"/>
</dbReference>
<keyword evidence="2" id="KW-0812">Transmembrane</keyword>
<feature type="region of interest" description="Disordered" evidence="1">
    <location>
        <begin position="181"/>
        <end position="226"/>
    </location>
</feature>
<feature type="transmembrane region" description="Helical" evidence="2">
    <location>
        <begin position="287"/>
        <end position="308"/>
    </location>
</feature>
<evidence type="ECO:0000313" key="5">
    <source>
        <dbReference type="Proteomes" id="UP000215127"/>
    </source>
</evidence>
<gene>
    <name evidence="4" type="ORF">ZT3D7_G4608</name>
</gene>
<sequence length="309" mass="30761">MHNRNPQSRRLTSLLNPTLLLTTFTTLTTALSPSALITIESSSGGAGNNLSNTTLSIPLSTLYTNPALDIASALYLSGATGADTSSITCYSYQDSDLTNPGGQPFSQFKPSRLSTNTVQVGSIVCNSTSTSIPDHNANATGVTSTLHATSTQLTRGSVSDVPNLGANVSVPLGPGPVILSSTLSSNTSSTSSTSTSSDNATTSSTSTSLPTVTNASGGGGLVGPPRTVVTSVTSITSSEPPEGTMVTEMRTEVVVSPTTTTTSSSAEGSSTAVVQGSQGAAAGGKRIGSWATFVVAGGFGLVGVVVSAG</sequence>
<dbReference type="STRING" id="1276538.A0A1X7RR43"/>
<reference evidence="4 5" key="1">
    <citation type="submission" date="2016-06" db="EMBL/GenBank/DDBJ databases">
        <authorList>
            <person name="Kjaerup R.B."/>
            <person name="Dalgaard T.S."/>
            <person name="Juul-Madsen H.R."/>
        </authorList>
    </citation>
    <scope>NUCLEOTIDE SEQUENCE [LARGE SCALE GENOMIC DNA]</scope>
</reference>
<protein>
    <submittedName>
        <fullName evidence="4">Uncharacterized protein</fullName>
    </submittedName>
</protein>
<dbReference type="Proteomes" id="UP000215127">
    <property type="component" value="Chromosome 3"/>
</dbReference>
<evidence type="ECO:0000256" key="1">
    <source>
        <dbReference type="SAM" id="MobiDB-lite"/>
    </source>
</evidence>
<evidence type="ECO:0000256" key="3">
    <source>
        <dbReference type="SAM" id="SignalP"/>
    </source>
</evidence>
<feature type="compositionally biased region" description="Low complexity" evidence="1">
    <location>
        <begin position="181"/>
        <end position="214"/>
    </location>
</feature>
<keyword evidence="2" id="KW-0472">Membrane</keyword>
<proteinExistence type="predicted"/>
<feature type="chain" id="PRO_5012417358" evidence="3">
    <location>
        <begin position="31"/>
        <end position="309"/>
    </location>
</feature>
<organism evidence="4 5">
    <name type="scientific">Zymoseptoria tritici (strain ST99CH_3D7)</name>
    <dbReference type="NCBI Taxonomy" id="1276538"/>
    <lineage>
        <taxon>Eukaryota</taxon>
        <taxon>Fungi</taxon>
        <taxon>Dikarya</taxon>
        <taxon>Ascomycota</taxon>
        <taxon>Pezizomycotina</taxon>
        <taxon>Dothideomycetes</taxon>
        <taxon>Dothideomycetidae</taxon>
        <taxon>Mycosphaerellales</taxon>
        <taxon>Mycosphaerellaceae</taxon>
        <taxon>Zymoseptoria</taxon>
    </lineage>
</organism>